<reference evidence="3 4" key="1">
    <citation type="submission" date="2018-08" db="EMBL/GenBank/DDBJ databases">
        <title>Bacillus chawlae sp. nov., Bacillus glennii sp. nov., and Bacillus saganii sp. nov. Isolated from the Vehicle Assembly Building at Kennedy Space Center where the Viking Spacecraft were Assembled.</title>
        <authorList>
            <person name="Seuylemezian A."/>
            <person name="Vaishampayan P."/>
        </authorList>
    </citation>
    <scope>NUCLEOTIDE SEQUENCE [LARGE SCALE GENOMIC DNA]</scope>
    <source>
        <strain evidence="3 4">V44-8</strain>
    </source>
</reference>
<comment type="caution">
    <text evidence="3">The sequence shown here is derived from an EMBL/GenBank/DDBJ whole genome shotgun (WGS) entry which is preliminary data.</text>
</comment>
<evidence type="ECO:0000313" key="4">
    <source>
        <dbReference type="Proteomes" id="UP000262939"/>
    </source>
</evidence>
<keyword evidence="1 3" id="KW-0808">Transferase</keyword>
<keyword evidence="4" id="KW-1185">Reference proteome</keyword>
<dbReference type="AlphaFoldDB" id="A0A372LFX1"/>
<evidence type="ECO:0000259" key="2">
    <source>
        <dbReference type="PROSITE" id="PS51186"/>
    </source>
</evidence>
<gene>
    <name evidence="3" type="ORF">D0466_04650</name>
</gene>
<dbReference type="RefSeq" id="WP_117321374.1">
    <property type="nucleotide sequence ID" value="NZ_QVTD01000003.1"/>
</dbReference>
<dbReference type="Proteomes" id="UP000262939">
    <property type="component" value="Unassembled WGS sequence"/>
</dbReference>
<dbReference type="SUPFAM" id="SSF55729">
    <property type="entry name" value="Acyl-CoA N-acyltransferases (Nat)"/>
    <property type="match status" value="1"/>
</dbReference>
<protein>
    <submittedName>
        <fullName evidence="3">GNAT family N-acetyltransferase</fullName>
    </submittedName>
</protein>
<dbReference type="Pfam" id="PF00583">
    <property type="entry name" value="Acetyltransf_1"/>
    <property type="match status" value="1"/>
</dbReference>
<dbReference type="InterPro" id="IPR000182">
    <property type="entry name" value="GNAT_dom"/>
</dbReference>
<dbReference type="InterPro" id="IPR050769">
    <property type="entry name" value="NAT_camello-type"/>
</dbReference>
<dbReference type="InterPro" id="IPR016181">
    <property type="entry name" value="Acyl_CoA_acyltransferase"/>
</dbReference>
<dbReference type="CDD" id="cd04301">
    <property type="entry name" value="NAT_SF"/>
    <property type="match status" value="1"/>
</dbReference>
<evidence type="ECO:0000256" key="1">
    <source>
        <dbReference type="ARBA" id="ARBA00022679"/>
    </source>
</evidence>
<organism evidence="3 4">
    <name type="scientific">Peribacillus glennii</name>
    <dbReference type="NCBI Taxonomy" id="2303991"/>
    <lineage>
        <taxon>Bacteria</taxon>
        <taxon>Bacillati</taxon>
        <taxon>Bacillota</taxon>
        <taxon>Bacilli</taxon>
        <taxon>Bacillales</taxon>
        <taxon>Bacillaceae</taxon>
        <taxon>Peribacillus</taxon>
    </lineage>
</organism>
<dbReference type="PANTHER" id="PTHR13947">
    <property type="entry name" value="GNAT FAMILY N-ACETYLTRANSFERASE"/>
    <property type="match status" value="1"/>
</dbReference>
<dbReference type="OrthoDB" id="9803233at2"/>
<name>A0A372LFX1_9BACI</name>
<dbReference type="PROSITE" id="PS51186">
    <property type="entry name" value="GNAT"/>
    <property type="match status" value="1"/>
</dbReference>
<dbReference type="GO" id="GO:0008080">
    <property type="term" value="F:N-acetyltransferase activity"/>
    <property type="evidence" value="ECO:0007669"/>
    <property type="project" value="InterPro"/>
</dbReference>
<sequence length="167" mass="18563">MIIREAHESELPFIREQRVSSYQEHARGIPADHWNALKKAISSNADTQDGVELIVAEVDGQVVGSVALFPAKSDAYEGQVDELDYPEIRMLAVAPEARRKGAAKALVSECIRRAEAKGFTSIGLHTGQFMEGAMSLYETMGFQREPQYDFEPANDGIIVKAYRLTFK</sequence>
<feature type="domain" description="N-acetyltransferase" evidence="2">
    <location>
        <begin position="1"/>
        <end position="167"/>
    </location>
</feature>
<dbReference type="PANTHER" id="PTHR13947:SF37">
    <property type="entry name" value="LD18367P"/>
    <property type="match status" value="1"/>
</dbReference>
<dbReference type="EMBL" id="QVTD01000003">
    <property type="protein sequence ID" value="RFU65198.1"/>
    <property type="molecule type" value="Genomic_DNA"/>
</dbReference>
<evidence type="ECO:0000313" key="3">
    <source>
        <dbReference type="EMBL" id="RFU65198.1"/>
    </source>
</evidence>
<dbReference type="Gene3D" id="3.40.630.30">
    <property type="match status" value="1"/>
</dbReference>
<accession>A0A372LFX1</accession>
<proteinExistence type="predicted"/>